<evidence type="ECO:0000313" key="2">
    <source>
        <dbReference type="Proteomes" id="UP000324974"/>
    </source>
</evidence>
<protein>
    <recommendedName>
        <fullName evidence="3">DUF1877 family protein</fullName>
    </recommendedName>
</protein>
<sequence>MSVLTDFVISNAADAERVCRSNPTDRRFKWFQAKWLDNHQVAVLHPAAAGRSFDPTVPLPDALLSCLAIGGEDGPVVYRVPPDLVERLASLDAAELTAVADRWAADPCGISREGAEYAVSGLAALCGRAHGQGKAVLLLMTV</sequence>
<dbReference type="RefSeq" id="WP_149113661.1">
    <property type="nucleotide sequence ID" value="NZ_CP042425.1"/>
</dbReference>
<reference evidence="2" key="1">
    <citation type="submission" date="2019-08" db="EMBL/GenBank/DDBJ databases">
        <title>Limnoglobus roseus gen. nov., sp. nov., a novel freshwater planctomycete with a giant genome from the family Gemmataceae.</title>
        <authorList>
            <person name="Kulichevskaya I.S."/>
            <person name="Naumoff D.G."/>
            <person name="Miroshnikov K."/>
            <person name="Ivanova A."/>
            <person name="Philippov D.A."/>
            <person name="Hakobyan A."/>
            <person name="Rijpstra I.C."/>
            <person name="Sinninghe Damste J.S."/>
            <person name="Liesack W."/>
            <person name="Dedysh S.N."/>
        </authorList>
    </citation>
    <scope>NUCLEOTIDE SEQUENCE [LARGE SCALE GENOMIC DNA]</scope>
    <source>
        <strain evidence="2">PX52</strain>
    </source>
</reference>
<keyword evidence="2" id="KW-1185">Reference proteome</keyword>
<dbReference type="AlphaFoldDB" id="A0A5C1AJ90"/>
<gene>
    <name evidence="1" type="ORF">PX52LOC_06313</name>
</gene>
<proteinExistence type="predicted"/>
<evidence type="ECO:0008006" key="3">
    <source>
        <dbReference type="Google" id="ProtNLM"/>
    </source>
</evidence>
<accession>A0A5C1AJ90</accession>
<dbReference type="OrthoDB" id="8563368at2"/>
<dbReference type="EMBL" id="CP042425">
    <property type="protein sequence ID" value="QEL19251.1"/>
    <property type="molecule type" value="Genomic_DNA"/>
</dbReference>
<dbReference type="KEGG" id="lrs:PX52LOC_06313"/>
<organism evidence="1 2">
    <name type="scientific">Limnoglobus roseus</name>
    <dbReference type="NCBI Taxonomy" id="2598579"/>
    <lineage>
        <taxon>Bacteria</taxon>
        <taxon>Pseudomonadati</taxon>
        <taxon>Planctomycetota</taxon>
        <taxon>Planctomycetia</taxon>
        <taxon>Gemmatales</taxon>
        <taxon>Gemmataceae</taxon>
        <taxon>Limnoglobus</taxon>
    </lineage>
</organism>
<evidence type="ECO:0000313" key="1">
    <source>
        <dbReference type="EMBL" id="QEL19251.1"/>
    </source>
</evidence>
<name>A0A5C1AJ90_9BACT</name>
<dbReference type="Proteomes" id="UP000324974">
    <property type="component" value="Chromosome"/>
</dbReference>